<evidence type="ECO:0000313" key="10">
    <source>
        <dbReference type="EMBL" id="KYP53382.1"/>
    </source>
</evidence>
<dbReference type="Gene3D" id="3.30.200.20">
    <property type="entry name" value="Phosphorylase Kinase, domain 1"/>
    <property type="match status" value="1"/>
</dbReference>
<dbReference type="InterPro" id="IPR050108">
    <property type="entry name" value="CDK"/>
</dbReference>
<comment type="similarity">
    <text evidence="1">Belongs to the protein kinase superfamily. CMGC Ser/Thr protein kinase family. CDC2/CDKX subfamily.</text>
</comment>
<evidence type="ECO:0000256" key="1">
    <source>
        <dbReference type="ARBA" id="ARBA00006485"/>
    </source>
</evidence>
<dbReference type="Gene3D" id="1.10.510.10">
    <property type="entry name" value="Transferase(Phosphotransferase) domain 1"/>
    <property type="match status" value="1"/>
</dbReference>
<evidence type="ECO:0000313" key="11">
    <source>
        <dbReference type="Proteomes" id="UP000075243"/>
    </source>
</evidence>
<keyword evidence="11" id="KW-1185">Reference proteome</keyword>
<name>A0A151SEX5_CAJCA</name>
<dbReference type="InterPro" id="IPR000719">
    <property type="entry name" value="Prot_kinase_dom"/>
</dbReference>
<dbReference type="InterPro" id="IPR011009">
    <property type="entry name" value="Kinase-like_dom_sf"/>
</dbReference>
<dbReference type="GO" id="GO:0008353">
    <property type="term" value="F:RNA polymerase II CTD heptapeptide repeat kinase activity"/>
    <property type="evidence" value="ECO:0007669"/>
    <property type="project" value="TreeGrafter"/>
</dbReference>
<evidence type="ECO:0000256" key="7">
    <source>
        <dbReference type="PROSITE-ProRule" id="PRU10141"/>
    </source>
</evidence>
<dbReference type="PROSITE" id="PS50011">
    <property type="entry name" value="PROTEIN_KINASE_DOM"/>
    <property type="match status" value="1"/>
</dbReference>
<feature type="region of interest" description="Disordered" evidence="8">
    <location>
        <begin position="442"/>
        <end position="493"/>
    </location>
</feature>
<dbReference type="PANTHER" id="PTHR24056:SF401">
    <property type="entry name" value="CYCLIN-DEPENDENT KINASE"/>
    <property type="match status" value="1"/>
</dbReference>
<protein>
    <submittedName>
        <fullName evidence="10">Serine/threonine-protein kinase At1g54610 family</fullName>
    </submittedName>
</protein>
<dbReference type="PANTHER" id="PTHR24056">
    <property type="entry name" value="CELL DIVISION PROTEIN KINASE"/>
    <property type="match status" value="1"/>
</dbReference>
<evidence type="ECO:0000256" key="2">
    <source>
        <dbReference type="ARBA" id="ARBA00022527"/>
    </source>
</evidence>
<dbReference type="GO" id="GO:0032968">
    <property type="term" value="P:positive regulation of transcription elongation by RNA polymerase II"/>
    <property type="evidence" value="ECO:0007669"/>
    <property type="project" value="TreeGrafter"/>
</dbReference>
<keyword evidence="4 7" id="KW-0547">Nucleotide-binding</keyword>
<dbReference type="InterPro" id="IPR008271">
    <property type="entry name" value="Ser/Thr_kinase_AS"/>
</dbReference>
<dbReference type="STRING" id="3821.A0A151SEX5"/>
<keyword evidence="6 7" id="KW-0067">ATP-binding</keyword>
<dbReference type="OrthoDB" id="28397at2759"/>
<dbReference type="FunFam" id="1.10.510.10:FF:000043">
    <property type="entry name" value="probable serine/threonine-protein kinase At1g54610"/>
    <property type="match status" value="1"/>
</dbReference>
<keyword evidence="2" id="KW-0723">Serine/threonine-protein kinase</keyword>
<sequence>MGCGISKSAAVDDSREGVTRELASSSKRVSEMKASALNSKKRVDGVWRKDEVLDGADMKVSLIDKKSNGSIRFCGDQNGERPELAVIDHPGLGRVPKGLEGEQVAAGWPTWLSSVAGEAIQGWIPRSANSFERFHKIGQGTYSTVYKARDVTHQKIVALKRVRFDNFDAESVKFMAREILVLRRLDHPNVIKLEGLITSWTSRNLYLIFEYMEHDLTGLASSTKFSEPQVKCYMQQLLSGLDHCHSRGVLHRDIKGSNLLIDDNGILKIADFGLANFIDPHHNVPLTSRVVTLWYRPPELLLGASNYGVSVDLWSTGCILGELYCGRPILPGKTEVEQLHRIFKLCGSPSEDYWRKLRSPHSTVFKPPHHYRRCVAEIFKEYPSTATRLIETLLSLDPTLRGTAATALKSEFFSSEPLACDPSSLPKYPPSKEIDIRLREEATRHGPNAGKEHKVRPGVRQEKEPQTFILSKDNAHSRISMQQGKHHPNSRSRNEFFNPHQEPVSGHLVFPHKQSEEHTERVNYFSGPLYRRPLHSGPLIPGYGLEMARKEVGEQPSISNKISLPKLSGLVAFRTSSHEDKKENPIPFKYQETIQVQKSLQSSNVSESRRRRDRTDLRQIENEKVSTETSLREVHGSIGNNIHLSGPLLVSSNNMDHMLKERDRKIQEYSRRSRIFKLGDKARAKQK</sequence>
<keyword evidence="5 10" id="KW-0418">Kinase</keyword>
<dbReference type="SUPFAM" id="SSF56112">
    <property type="entry name" value="Protein kinase-like (PK-like)"/>
    <property type="match status" value="1"/>
</dbReference>
<dbReference type="EMBL" id="KQ483414">
    <property type="protein sequence ID" value="KYP53382.1"/>
    <property type="molecule type" value="Genomic_DNA"/>
</dbReference>
<evidence type="ECO:0000256" key="8">
    <source>
        <dbReference type="SAM" id="MobiDB-lite"/>
    </source>
</evidence>
<dbReference type="CDD" id="cd07840">
    <property type="entry name" value="STKc_CDK9_like"/>
    <property type="match status" value="1"/>
</dbReference>
<dbReference type="PROSITE" id="PS00108">
    <property type="entry name" value="PROTEIN_KINASE_ST"/>
    <property type="match status" value="1"/>
</dbReference>
<evidence type="ECO:0000256" key="6">
    <source>
        <dbReference type="ARBA" id="ARBA00022840"/>
    </source>
</evidence>
<evidence type="ECO:0000259" key="9">
    <source>
        <dbReference type="PROSITE" id="PS50011"/>
    </source>
</evidence>
<proteinExistence type="inferred from homology"/>
<dbReference type="GO" id="GO:0005634">
    <property type="term" value="C:nucleus"/>
    <property type="evidence" value="ECO:0007669"/>
    <property type="project" value="TreeGrafter"/>
</dbReference>
<feature type="binding site" evidence="7">
    <location>
        <position position="160"/>
    </location>
    <ligand>
        <name>ATP</name>
        <dbReference type="ChEBI" id="CHEBI:30616"/>
    </ligand>
</feature>
<feature type="region of interest" description="Disordered" evidence="8">
    <location>
        <begin position="597"/>
        <end position="624"/>
    </location>
</feature>
<dbReference type="AlphaFoldDB" id="A0A151SEX5"/>
<accession>A0A151SEX5</accession>
<dbReference type="GO" id="GO:0000307">
    <property type="term" value="C:cyclin-dependent protein kinase holoenzyme complex"/>
    <property type="evidence" value="ECO:0007669"/>
    <property type="project" value="TreeGrafter"/>
</dbReference>
<evidence type="ECO:0000256" key="3">
    <source>
        <dbReference type="ARBA" id="ARBA00022679"/>
    </source>
</evidence>
<dbReference type="Proteomes" id="UP000075243">
    <property type="component" value="Unassembled WGS sequence"/>
</dbReference>
<dbReference type="Pfam" id="PF00069">
    <property type="entry name" value="Pkinase"/>
    <property type="match status" value="1"/>
</dbReference>
<feature type="compositionally biased region" description="Basic and acidic residues" evidence="8">
    <location>
        <begin position="10"/>
        <end position="19"/>
    </location>
</feature>
<feature type="compositionally biased region" description="Polar residues" evidence="8">
    <location>
        <begin position="597"/>
        <end position="606"/>
    </location>
</feature>
<feature type="compositionally biased region" description="Basic and acidic residues" evidence="8">
    <location>
        <begin position="607"/>
        <end position="624"/>
    </location>
</feature>
<feature type="region of interest" description="Disordered" evidence="8">
    <location>
        <begin position="1"/>
        <end position="33"/>
    </location>
</feature>
<dbReference type="InterPro" id="IPR017441">
    <property type="entry name" value="Protein_kinase_ATP_BS"/>
</dbReference>
<keyword evidence="3" id="KW-0808">Transferase</keyword>
<dbReference type="Gramene" id="C.cajan_23961.t">
    <property type="protein sequence ID" value="C.cajan_23961.t"/>
    <property type="gene ID" value="C.cajan_23961"/>
</dbReference>
<organism evidence="10 11">
    <name type="scientific">Cajanus cajan</name>
    <name type="common">Pigeon pea</name>
    <name type="synonym">Cajanus indicus</name>
    <dbReference type="NCBI Taxonomy" id="3821"/>
    <lineage>
        <taxon>Eukaryota</taxon>
        <taxon>Viridiplantae</taxon>
        <taxon>Streptophyta</taxon>
        <taxon>Embryophyta</taxon>
        <taxon>Tracheophyta</taxon>
        <taxon>Spermatophyta</taxon>
        <taxon>Magnoliopsida</taxon>
        <taxon>eudicotyledons</taxon>
        <taxon>Gunneridae</taxon>
        <taxon>Pentapetalae</taxon>
        <taxon>rosids</taxon>
        <taxon>fabids</taxon>
        <taxon>Fabales</taxon>
        <taxon>Fabaceae</taxon>
        <taxon>Papilionoideae</taxon>
        <taxon>50 kb inversion clade</taxon>
        <taxon>NPAAA clade</taxon>
        <taxon>indigoferoid/millettioid clade</taxon>
        <taxon>Phaseoleae</taxon>
        <taxon>Cajanus</taxon>
    </lineage>
</organism>
<dbReference type="PROSITE" id="PS00107">
    <property type="entry name" value="PROTEIN_KINASE_ATP"/>
    <property type="match status" value="1"/>
</dbReference>
<dbReference type="SMART" id="SM00220">
    <property type="entry name" value="S_TKc"/>
    <property type="match status" value="1"/>
</dbReference>
<gene>
    <name evidence="10" type="ORF">KK1_024763</name>
</gene>
<dbReference type="OMA" id="HISMQQG"/>
<dbReference type="GO" id="GO:0005524">
    <property type="term" value="F:ATP binding"/>
    <property type="evidence" value="ECO:0007669"/>
    <property type="project" value="UniProtKB-UniRule"/>
</dbReference>
<dbReference type="FunFam" id="3.30.200.20:FF:000021">
    <property type="entry name" value="probable serine/threonine-protein kinase At1g54610"/>
    <property type="match status" value="1"/>
</dbReference>
<evidence type="ECO:0000256" key="4">
    <source>
        <dbReference type="ARBA" id="ARBA00022741"/>
    </source>
</evidence>
<evidence type="ECO:0000256" key="5">
    <source>
        <dbReference type="ARBA" id="ARBA00022777"/>
    </source>
</evidence>
<reference evidence="10" key="1">
    <citation type="journal article" date="2012" name="Nat. Biotechnol.">
        <title>Draft genome sequence of pigeonpea (Cajanus cajan), an orphan legume crop of resource-poor farmers.</title>
        <authorList>
            <person name="Varshney R.K."/>
            <person name="Chen W."/>
            <person name="Li Y."/>
            <person name="Bharti A.K."/>
            <person name="Saxena R.K."/>
            <person name="Schlueter J.A."/>
            <person name="Donoghue M.T."/>
            <person name="Azam S."/>
            <person name="Fan G."/>
            <person name="Whaley A.M."/>
            <person name="Farmer A.D."/>
            <person name="Sheridan J."/>
            <person name="Iwata A."/>
            <person name="Tuteja R."/>
            <person name="Penmetsa R.V."/>
            <person name="Wu W."/>
            <person name="Upadhyaya H.D."/>
            <person name="Yang S.P."/>
            <person name="Shah T."/>
            <person name="Saxena K.B."/>
            <person name="Michael T."/>
            <person name="McCombie W.R."/>
            <person name="Yang B."/>
            <person name="Zhang G."/>
            <person name="Yang H."/>
            <person name="Wang J."/>
            <person name="Spillane C."/>
            <person name="Cook D.R."/>
            <person name="May G.D."/>
            <person name="Xu X."/>
            <person name="Jackson S.A."/>
        </authorList>
    </citation>
    <scope>NUCLEOTIDE SEQUENCE [LARGE SCALE GENOMIC DNA]</scope>
</reference>
<feature type="domain" description="Protein kinase" evidence="9">
    <location>
        <begin position="131"/>
        <end position="413"/>
    </location>
</feature>